<proteinExistence type="predicted"/>
<protein>
    <recommendedName>
        <fullName evidence="3">DUF1641 domain-containing protein</fullName>
    </recommendedName>
</protein>
<evidence type="ECO:0000313" key="1">
    <source>
        <dbReference type="EMBL" id="CUU25187.1"/>
    </source>
</evidence>
<dbReference type="RefSeq" id="WP_067433610.1">
    <property type="nucleotide sequence ID" value="NZ_JACSXD010000010.1"/>
</dbReference>
<dbReference type="PANTHER" id="PTHR38433:SF1">
    <property type="entry name" value="DUF1641 DOMAIN-CONTAINING PROTEIN"/>
    <property type="match status" value="1"/>
</dbReference>
<name>A0A0U5L8Z5_9GAMM</name>
<organism evidence="1 2">
    <name type="scientific">Duffyella gerundensis</name>
    <dbReference type="NCBI Taxonomy" id="1619313"/>
    <lineage>
        <taxon>Bacteria</taxon>
        <taxon>Pseudomonadati</taxon>
        <taxon>Pseudomonadota</taxon>
        <taxon>Gammaproteobacteria</taxon>
        <taxon>Enterobacterales</taxon>
        <taxon>Erwiniaceae</taxon>
        <taxon>Duffyella</taxon>
    </lineage>
</organism>
<dbReference type="PATRIC" id="fig|1619313.3.peg.3068"/>
<sequence length="160" mass="17411">MAERMSYEVPPTRTEPTAAEAMEKLIESLHQHGFLRLATDMVNANTQIAKVLVDGLNQPGSLNAMQNLTLLFKALATIPPEDFNPLLLAVTAAAKGMRENAHAPAEKSAPGIRGIIKMLNDEELWQGVKPVMAGMRAFGREINKPAEKPISRYSGKPSHA</sequence>
<accession>A0A0U5L8Z5</accession>
<dbReference type="Proteomes" id="UP000059419">
    <property type="component" value="Chromosome 1"/>
</dbReference>
<gene>
    <name evidence="1" type="ORF">EM595_2956</name>
</gene>
<evidence type="ECO:0008006" key="3">
    <source>
        <dbReference type="Google" id="ProtNLM"/>
    </source>
</evidence>
<reference evidence="2" key="1">
    <citation type="submission" date="2015-11" db="EMBL/GenBank/DDBJ databases">
        <authorList>
            <person name="Blom J."/>
        </authorList>
    </citation>
    <scope>NUCLEOTIDE SEQUENCE [LARGE SCALE GENOMIC DNA]</scope>
</reference>
<keyword evidence="2" id="KW-1185">Reference proteome</keyword>
<dbReference type="OrthoDB" id="5795508at2"/>
<dbReference type="EMBL" id="LN907827">
    <property type="protein sequence ID" value="CUU25187.1"/>
    <property type="molecule type" value="Genomic_DNA"/>
</dbReference>
<dbReference type="KEGG" id="ege:EM595_2956"/>
<dbReference type="STRING" id="1619313.EM595_2956"/>
<dbReference type="AlphaFoldDB" id="A0A0U5L8Z5"/>
<dbReference type="PANTHER" id="PTHR38433">
    <property type="match status" value="1"/>
</dbReference>
<evidence type="ECO:0000313" key="2">
    <source>
        <dbReference type="Proteomes" id="UP000059419"/>
    </source>
</evidence>